<protein>
    <submittedName>
        <fullName evidence="1">Uncharacterized protein</fullName>
    </submittedName>
</protein>
<name>A0A3A1QUZ7_9BACI</name>
<evidence type="ECO:0000313" key="1">
    <source>
        <dbReference type="EMBL" id="RIW31054.1"/>
    </source>
</evidence>
<dbReference type="EMBL" id="QXIR01000023">
    <property type="protein sequence ID" value="RIW31054.1"/>
    <property type="molecule type" value="Genomic_DNA"/>
</dbReference>
<accession>A0A3A1QUZ7</accession>
<keyword evidence="2" id="KW-1185">Reference proteome</keyword>
<comment type="caution">
    <text evidence="1">The sequence shown here is derived from an EMBL/GenBank/DDBJ whole genome shotgun (WGS) entry which is preliminary data.</text>
</comment>
<organism evidence="1 2">
    <name type="scientific">Bacillus salacetis</name>
    <dbReference type="NCBI Taxonomy" id="2315464"/>
    <lineage>
        <taxon>Bacteria</taxon>
        <taxon>Bacillati</taxon>
        <taxon>Bacillota</taxon>
        <taxon>Bacilli</taxon>
        <taxon>Bacillales</taxon>
        <taxon>Bacillaceae</taxon>
        <taxon>Bacillus</taxon>
    </lineage>
</organism>
<dbReference type="AlphaFoldDB" id="A0A3A1QUZ7"/>
<dbReference type="Proteomes" id="UP000265801">
    <property type="component" value="Unassembled WGS sequence"/>
</dbReference>
<reference evidence="1 2" key="1">
    <citation type="submission" date="2018-09" db="EMBL/GenBank/DDBJ databases">
        <title>Bacillus saliacetes sp. nov., isolated from Thai shrimp paste (Ka-pi).</title>
        <authorList>
            <person name="Daroonpunt R."/>
            <person name="Tanasupawat S."/>
            <person name="Yiamsombut S."/>
        </authorList>
    </citation>
    <scope>NUCLEOTIDE SEQUENCE [LARGE SCALE GENOMIC DNA]</scope>
    <source>
        <strain evidence="1 2">SKP7-4</strain>
    </source>
</reference>
<gene>
    <name evidence="1" type="ORF">D3H55_15710</name>
</gene>
<sequence>MAKGVEMKMKTNLSHAQTISCPVNRFNYEIFAWSNEKNRIESQQLTNFSNWKDFNLILHEESPPEGSILSFTVENRKKTHRRLKLFFLLDWRTDGTERLSFISPDNHLVYHYSSNSYALVDYQVNNRTGMARRSVYPLTERGILHWKETLKTGSIPYQPLLRGPALTVVAFDLIFSPLEKIQGRVFGIEGESREELRNLHKHLKNRLAFHLKK</sequence>
<proteinExistence type="predicted"/>
<evidence type="ECO:0000313" key="2">
    <source>
        <dbReference type="Proteomes" id="UP000265801"/>
    </source>
</evidence>